<dbReference type="InterPro" id="IPR014710">
    <property type="entry name" value="RmlC-like_jellyroll"/>
</dbReference>
<dbReference type="InterPro" id="IPR036390">
    <property type="entry name" value="WH_DNA-bd_sf"/>
</dbReference>
<dbReference type="Gene3D" id="2.60.120.10">
    <property type="entry name" value="Jelly Rolls"/>
    <property type="match status" value="1"/>
</dbReference>
<keyword evidence="1" id="KW-0808">Transferase</keyword>
<evidence type="ECO:0000313" key="1">
    <source>
        <dbReference type="EMBL" id="SDZ77578.1"/>
    </source>
</evidence>
<dbReference type="OrthoDB" id="9774616at2"/>
<dbReference type="AlphaFoldDB" id="A0A1H3VU01"/>
<protein>
    <submittedName>
        <fullName evidence="1">cAMP-binding domain of CRP or a regulatory subunit of cAMP-dependent protein kinases</fullName>
    </submittedName>
</protein>
<reference evidence="1 2" key="1">
    <citation type="submission" date="2016-10" db="EMBL/GenBank/DDBJ databases">
        <authorList>
            <person name="de Groot N.N."/>
        </authorList>
    </citation>
    <scope>NUCLEOTIDE SEQUENCE [LARGE SCALE GENOMIC DNA]</scope>
    <source>
        <strain evidence="1 2">DSM 2872</strain>
    </source>
</reference>
<dbReference type="GO" id="GO:0016301">
    <property type="term" value="F:kinase activity"/>
    <property type="evidence" value="ECO:0007669"/>
    <property type="project" value="UniProtKB-KW"/>
</dbReference>
<dbReference type="Proteomes" id="UP000183469">
    <property type="component" value="Unassembled WGS sequence"/>
</dbReference>
<dbReference type="RefSeq" id="WP_074670678.1">
    <property type="nucleotide sequence ID" value="NZ_FNQG01000002.1"/>
</dbReference>
<keyword evidence="1" id="KW-0418">Kinase</keyword>
<proteinExistence type="predicted"/>
<dbReference type="InterPro" id="IPR018490">
    <property type="entry name" value="cNMP-bd_dom_sf"/>
</dbReference>
<dbReference type="SUPFAM" id="SSF46785">
    <property type="entry name" value="Winged helix' DNA-binding domain"/>
    <property type="match status" value="1"/>
</dbReference>
<organism evidence="1 2">
    <name type="scientific">Selenomonas ruminantium</name>
    <dbReference type="NCBI Taxonomy" id="971"/>
    <lineage>
        <taxon>Bacteria</taxon>
        <taxon>Bacillati</taxon>
        <taxon>Bacillota</taxon>
        <taxon>Negativicutes</taxon>
        <taxon>Selenomonadales</taxon>
        <taxon>Selenomonadaceae</taxon>
        <taxon>Selenomonas</taxon>
    </lineage>
</organism>
<accession>A0A1H3VU01</accession>
<sequence length="237" mass="26940">MDDKECQQLRLSELRLFQGICPEEVRNFIVVTGTVIKTYTKNTRILVPYEANPNIGVMVKGKAQVIAEDCFGHEAIGHTLERGALVGGISAILPDAQFVNNIAIEALTDVMVLWIPYRSIFVTAAKLGRTHGIVMKNLLEIFCKENVQMMEKIEILSLRSLRERFVMYMLQQEKKQGQNRIRMPGRTQLAKELKCHRSALTREIAAMKAEGILEIGEDWMQLDKEKVERACDLAFCL</sequence>
<dbReference type="SUPFAM" id="SSF51206">
    <property type="entry name" value="cAMP-binding domain-like"/>
    <property type="match status" value="1"/>
</dbReference>
<name>A0A1H3VU01_SELRU</name>
<evidence type="ECO:0000313" key="2">
    <source>
        <dbReference type="Proteomes" id="UP000183469"/>
    </source>
</evidence>
<dbReference type="EMBL" id="FNQG01000002">
    <property type="protein sequence ID" value="SDZ77578.1"/>
    <property type="molecule type" value="Genomic_DNA"/>
</dbReference>
<gene>
    <name evidence="1" type="ORF">SAMN05660648_00528</name>
</gene>